<evidence type="ECO:0000256" key="1">
    <source>
        <dbReference type="ARBA" id="ARBA00022468"/>
    </source>
</evidence>
<keyword evidence="7" id="KW-1185">Reference proteome</keyword>
<dbReference type="GO" id="GO:0007165">
    <property type="term" value="P:signal transduction"/>
    <property type="evidence" value="ECO:0007669"/>
    <property type="project" value="InterPro"/>
</dbReference>
<dbReference type="OrthoDB" id="185175at2759"/>
<reference evidence="6 7" key="1">
    <citation type="journal article" date="2011" name="Science">
        <title>Comparative functional genomics of the fission yeasts.</title>
        <authorList>
            <person name="Rhind N."/>
            <person name="Chen Z."/>
            <person name="Yassour M."/>
            <person name="Thompson D.A."/>
            <person name="Haas B.J."/>
            <person name="Habib N."/>
            <person name="Wapinski I."/>
            <person name="Roy S."/>
            <person name="Lin M.F."/>
            <person name="Heiman D.I."/>
            <person name="Young S.K."/>
            <person name="Furuya K."/>
            <person name="Guo Y."/>
            <person name="Pidoux A."/>
            <person name="Chen H.M."/>
            <person name="Robbertse B."/>
            <person name="Goldberg J.M."/>
            <person name="Aoki K."/>
            <person name="Bayne E.H."/>
            <person name="Berlin A.M."/>
            <person name="Desjardins C.A."/>
            <person name="Dobbs E."/>
            <person name="Dukaj L."/>
            <person name="Fan L."/>
            <person name="FitzGerald M.G."/>
            <person name="French C."/>
            <person name="Gujja S."/>
            <person name="Hansen K."/>
            <person name="Keifenheim D."/>
            <person name="Levin J.Z."/>
            <person name="Mosher R.A."/>
            <person name="Mueller C.A."/>
            <person name="Pfiffner J."/>
            <person name="Priest M."/>
            <person name="Russ C."/>
            <person name="Smialowska A."/>
            <person name="Swoboda P."/>
            <person name="Sykes S.M."/>
            <person name="Vaughn M."/>
            <person name="Vengrova S."/>
            <person name="Yoder R."/>
            <person name="Zeng Q."/>
            <person name="Allshire R."/>
            <person name="Baulcombe D."/>
            <person name="Birren B.W."/>
            <person name="Brown W."/>
            <person name="Ekwall K."/>
            <person name="Kellis M."/>
            <person name="Leatherwood J."/>
            <person name="Levin H."/>
            <person name="Margalit H."/>
            <person name="Martienssen R."/>
            <person name="Nieduszynski C.A."/>
            <person name="Spatafora J.W."/>
            <person name="Friedman N."/>
            <person name="Dalgaard J.Z."/>
            <person name="Baumann P."/>
            <person name="Niki H."/>
            <person name="Regev A."/>
            <person name="Nusbaum C."/>
        </authorList>
    </citation>
    <scope>NUCLEOTIDE SEQUENCE [LARGE SCALE GENOMIC DNA]</scope>
    <source>
        <strain evidence="7">OY26 / ATCC MYA-4695 / CBS 11777 / NBRC 106824 / NRRL Y48691</strain>
    </source>
</reference>
<name>S9W0V3_SCHCR</name>
<organism evidence="6 7">
    <name type="scientific">Schizosaccharomyces cryophilus (strain OY26 / ATCC MYA-4695 / CBS 11777 / NBRC 106824 / NRRL Y48691)</name>
    <name type="common">Fission yeast</name>
    <dbReference type="NCBI Taxonomy" id="653667"/>
    <lineage>
        <taxon>Eukaryota</taxon>
        <taxon>Fungi</taxon>
        <taxon>Dikarya</taxon>
        <taxon>Ascomycota</taxon>
        <taxon>Taphrinomycotina</taxon>
        <taxon>Schizosaccharomycetes</taxon>
        <taxon>Schizosaccharomycetales</taxon>
        <taxon>Schizosaccharomycetaceae</taxon>
        <taxon>Schizosaccharomyces</taxon>
    </lineage>
</organism>
<evidence type="ECO:0000259" key="5">
    <source>
        <dbReference type="PROSITE" id="PS50238"/>
    </source>
</evidence>
<dbReference type="STRING" id="653667.S9W0V3"/>
<dbReference type="SMART" id="SM00233">
    <property type="entry name" value="PH"/>
    <property type="match status" value="1"/>
</dbReference>
<feature type="region of interest" description="Disordered" evidence="3">
    <location>
        <begin position="1"/>
        <end position="31"/>
    </location>
</feature>
<evidence type="ECO:0000256" key="3">
    <source>
        <dbReference type="SAM" id="MobiDB-lite"/>
    </source>
</evidence>
<evidence type="ECO:0000259" key="4">
    <source>
        <dbReference type="PROSITE" id="PS50003"/>
    </source>
</evidence>
<dbReference type="SMART" id="SM00324">
    <property type="entry name" value="RhoGAP"/>
    <property type="match status" value="1"/>
</dbReference>
<feature type="domain" description="PH" evidence="4">
    <location>
        <begin position="575"/>
        <end position="692"/>
    </location>
</feature>
<dbReference type="InterPro" id="IPR000198">
    <property type="entry name" value="RhoGAP_dom"/>
</dbReference>
<dbReference type="Gene3D" id="2.30.29.30">
    <property type="entry name" value="Pleckstrin-homology domain (PH domain)/Phosphotyrosine-binding domain (PTB)"/>
    <property type="match status" value="1"/>
</dbReference>
<protein>
    <submittedName>
        <fullName evidence="6">Rho-type GTPase activating protein Rga2</fullName>
    </submittedName>
</protein>
<dbReference type="PROSITE" id="PS50238">
    <property type="entry name" value="RHOGAP"/>
    <property type="match status" value="1"/>
</dbReference>
<dbReference type="GeneID" id="25034811"/>
<feature type="compositionally biased region" description="Polar residues" evidence="3">
    <location>
        <begin position="17"/>
        <end position="29"/>
    </location>
</feature>
<dbReference type="GO" id="GO:0120105">
    <property type="term" value="C:mitotic actomyosin contractile ring, intermediate layer"/>
    <property type="evidence" value="ECO:0007669"/>
    <property type="project" value="EnsemblFungi"/>
</dbReference>
<feature type="coiled-coil region" evidence="2">
    <location>
        <begin position="43"/>
        <end position="77"/>
    </location>
</feature>
<dbReference type="InterPro" id="IPR011993">
    <property type="entry name" value="PH-like_dom_sf"/>
</dbReference>
<feature type="region of interest" description="Disordered" evidence="3">
    <location>
        <begin position="354"/>
        <end position="385"/>
    </location>
</feature>
<feature type="region of interest" description="Disordered" evidence="3">
    <location>
        <begin position="110"/>
        <end position="141"/>
    </location>
</feature>
<dbReference type="PANTHER" id="PTHR23176">
    <property type="entry name" value="RHO/RAC/CDC GTPASE-ACTIVATING PROTEIN"/>
    <property type="match status" value="1"/>
</dbReference>
<dbReference type="AlphaFoldDB" id="S9W0V3"/>
<dbReference type="EMBL" id="KE546990">
    <property type="protein sequence ID" value="EPY52059.1"/>
    <property type="molecule type" value="Genomic_DNA"/>
</dbReference>
<evidence type="ECO:0000313" key="6">
    <source>
        <dbReference type="EMBL" id="EPY52059.1"/>
    </source>
</evidence>
<feature type="compositionally biased region" description="Polar residues" evidence="3">
    <location>
        <begin position="795"/>
        <end position="805"/>
    </location>
</feature>
<dbReference type="OMA" id="HRYSANL"/>
<dbReference type="PROSITE" id="PS50003">
    <property type="entry name" value="PH_DOMAIN"/>
    <property type="match status" value="1"/>
</dbReference>
<dbReference type="SUPFAM" id="SSF48350">
    <property type="entry name" value="GTPase activation domain, GAP"/>
    <property type="match status" value="1"/>
</dbReference>
<dbReference type="InterPro" id="IPR008936">
    <property type="entry name" value="Rho_GTPase_activation_prot"/>
</dbReference>
<keyword evidence="1" id="KW-0343">GTPase activation</keyword>
<accession>S9W0V3</accession>
<dbReference type="eggNOG" id="KOG4269">
    <property type="taxonomic scope" value="Eukaryota"/>
</dbReference>
<sequence length="1097" mass="123115">MKGSNSFENTFKLGRNMGSQDELQISDGNATPGVEQEKLFDLVNNQRNTIYDLRRDLEQALSENGVLRSRLSKLENLETSLSEYHSSAEIPSPNKANLFARLASKDQRDGLSPSFVGSASKDDRSSFSSLTHGGSSLEERSQNIYKDMPQLLLNTKRLPVNAISGPYDPRSSLSSPVSHERYSALRNEAAKTRWFMKEDLDCTESLSPTSTNFKFSSVQDPSVVSNSKSNSDFAKQFLENFSAPNDSVALKKGGINSTLDESPMKNTIASPAAVTDLDTNDNATSKSGFPFNKNFNSNSLSPTPSLAYPEPLPKAINLSVVNSPETIASEPLSMLKVPDSDICLTRRLSDSNRTWTIIDPHSPTEQSQQQSSEAQSKESKKSSTKSFLSSFSSLTAFARPKQENRTKSDSIASNPQLTSSNNSETLYNSKLSFRLDEALVRYLKFDLMKTTLSSSSAEFDNIILHFVVGVTAVPPLASQWKDEVWSYSRSIGQCRAFDSSFILDVGAPPFPTLDWFANDSSYIQNELLRRSVDTYFRYIFQADLTLEQKVKLIQFLSKDTLREYLNDVFFLPPDHAQKEGVLLRYIKNIGLVSRYFYLKDRVLYYAENRNAPVLGTIQLQEAQVHRYSANLPVFTIIDPPHQFLTGENYQSAFVIQEKQTEQKNGTDTIHVLLAKDMEDQQSWLRSILYQIPPVSTSSTPVDFQIQASDFPGSRRNQTKKQNEKLSQVDFLPGVSQWSLDDDSLPQSHYVDDSAFEVMGDKENINNRPDSNVDLLPAGHSDTAELSTDERESELSFASTSGNSYLETDPRVTKVVPSFNKEQLPKKDKNASVEEDFLNHFKRINISGNKIPQMHDQSSNANTLEENRKEYSFETLDKANGSEPVSLPAPNAHPITKQASVFGLPLVDAVEQASQFNESGLPIVIYRCLEYLEAMRAEKEEGIYRLSGSSSAIKSLKEQFNKGIDYDLLSSDEMFDIHAVAGLLKLYLRELPTNLLDNSLQKIIELMPGIAHTQSSMDELCRVLGELPVENFVLLDSLLHHLRRIIAFEKYNKMNARNIGIVFSPTLNIPSEVFNMLIENYELIFTDYIRQTNANLVD</sequence>
<dbReference type="GO" id="GO:0070610">
    <property type="term" value="P:regulation of fungal-type cell wall (1-&gt;3)-alpha-glucan biosynthetic process"/>
    <property type="evidence" value="ECO:0007669"/>
    <property type="project" value="EnsemblFungi"/>
</dbReference>
<feature type="region of interest" description="Disordered" evidence="3">
    <location>
        <begin position="761"/>
        <end position="808"/>
    </location>
</feature>
<dbReference type="Proteomes" id="UP000015464">
    <property type="component" value="Unassembled WGS sequence"/>
</dbReference>
<dbReference type="InterPro" id="IPR001849">
    <property type="entry name" value="PH_domain"/>
</dbReference>
<dbReference type="Pfam" id="PF00620">
    <property type="entry name" value="RhoGAP"/>
    <property type="match status" value="1"/>
</dbReference>
<dbReference type="GO" id="GO:0005096">
    <property type="term" value="F:GTPase activator activity"/>
    <property type="evidence" value="ECO:0007669"/>
    <property type="project" value="UniProtKB-KW"/>
</dbReference>
<feature type="region of interest" description="Disordered" evidence="3">
    <location>
        <begin position="399"/>
        <end position="422"/>
    </location>
</feature>
<dbReference type="RefSeq" id="XP_013023442.1">
    <property type="nucleotide sequence ID" value="XM_013167988.1"/>
</dbReference>
<feature type="compositionally biased region" description="Low complexity" evidence="3">
    <location>
        <begin position="364"/>
        <end position="374"/>
    </location>
</feature>
<dbReference type="HOGENOM" id="CLU_283724_0_0_1"/>
<dbReference type="SUPFAM" id="SSF50729">
    <property type="entry name" value="PH domain-like"/>
    <property type="match status" value="1"/>
</dbReference>
<proteinExistence type="predicted"/>
<dbReference type="GO" id="GO:0035838">
    <property type="term" value="C:growing cell tip"/>
    <property type="evidence" value="ECO:0007669"/>
    <property type="project" value="EnsemblFungi"/>
</dbReference>
<feature type="compositionally biased region" description="Low complexity" evidence="3">
    <location>
        <begin position="126"/>
        <end position="136"/>
    </location>
</feature>
<dbReference type="Gene3D" id="1.10.555.10">
    <property type="entry name" value="Rho GTPase activation protein"/>
    <property type="match status" value="1"/>
</dbReference>
<evidence type="ECO:0000256" key="2">
    <source>
        <dbReference type="SAM" id="Coils"/>
    </source>
</evidence>
<dbReference type="PANTHER" id="PTHR23176:SF129">
    <property type="entry name" value="RHO GTPASE ACTIVATING PROTEIN AT 16F, ISOFORM E-RELATED"/>
    <property type="match status" value="1"/>
</dbReference>
<feature type="domain" description="Rho-GAP" evidence="5">
    <location>
        <begin position="903"/>
        <end position="1097"/>
    </location>
</feature>
<gene>
    <name evidence="6" type="ORF">SPOG_00479</name>
</gene>
<dbReference type="Pfam" id="PF00169">
    <property type="entry name" value="PH"/>
    <property type="match status" value="1"/>
</dbReference>
<dbReference type="InterPro" id="IPR050729">
    <property type="entry name" value="Rho-GAP"/>
</dbReference>
<feature type="compositionally biased region" description="Polar residues" evidence="3">
    <location>
        <begin position="409"/>
        <end position="422"/>
    </location>
</feature>
<evidence type="ECO:0000313" key="7">
    <source>
        <dbReference type="Proteomes" id="UP000015464"/>
    </source>
</evidence>
<keyword evidence="2" id="KW-0175">Coiled coil</keyword>